<dbReference type="PROSITE" id="PS51819">
    <property type="entry name" value="VOC"/>
    <property type="match status" value="1"/>
</dbReference>
<keyword evidence="3" id="KW-1185">Reference proteome</keyword>
<evidence type="ECO:0000313" key="2">
    <source>
        <dbReference type="EMBL" id="MFA0567820.1"/>
    </source>
</evidence>
<dbReference type="InterPro" id="IPR037523">
    <property type="entry name" value="VOC_core"/>
</dbReference>
<evidence type="ECO:0000259" key="1">
    <source>
        <dbReference type="PROSITE" id="PS51819"/>
    </source>
</evidence>
<dbReference type="Proteomes" id="UP001570417">
    <property type="component" value="Unassembled WGS sequence"/>
</dbReference>
<reference evidence="2 3" key="1">
    <citation type="journal article" date="2024" name="ISME J.">
        <title>Tailless and filamentous prophages are predominant in marine Vibrio.</title>
        <authorList>
            <person name="Steensen K."/>
            <person name="Seneca J."/>
            <person name="Bartlau N."/>
            <person name="Yu X.A."/>
            <person name="Hussain F.A."/>
            <person name="Polz M.F."/>
        </authorList>
    </citation>
    <scope>NUCLEOTIDE SEQUENCE [LARGE SCALE GENOMIC DNA]</scope>
    <source>
        <strain evidence="2 3">10N.222.51.A1</strain>
    </source>
</reference>
<dbReference type="Gene3D" id="3.10.180.10">
    <property type="entry name" value="2,3-Dihydroxybiphenyl 1,2-Dioxygenase, domain 1"/>
    <property type="match status" value="1"/>
</dbReference>
<dbReference type="InterPro" id="IPR052164">
    <property type="entry name" value="Anthracycline_SecMetBiosynth"/>
</dbReference>
<comment type="caution">
    <text evidence="2">The sequence shown here is derived from an EMBL/GenBank/DDBJ whole genome shotgun (WGS) entry which is preliminary data.</text>
</comment>
<gene>
    <name evidence="2" type="ORF">AB4566_06000</name>
</gene>
<organism evidence="2 3">
    <name type="scientific">Vibrio gallaecicus</name>
    <dbReference type="NCBI Taxonomy" id="552386"/>
    <lineage>
        <taxon>Bacteria</taxon>
        <taxon>Pseudomonadati</taxon>
        <taxon>Pseudomonadota</taxon>
        <taxon>Gammaproteobacteria</taxon>
        <taxon>Vibrionales</taxon>
        <taxon>Vibrionaceae</taxon>
        <taxon>Vibrio</taxon>
    </lineage>
</organism>
<proteinExistence type="predicted"/>
<evidence type="ECO:0000313" key="3">
    <source>
        <dbReference type="Proteomes" id="UP001570417"/>
    </source>
</evidence>
<dbReference type="CDD" id="cd07247">
    <property type="entry name" value="SgaA_N_like"/>
    <property type="match status" value="1"/>
</dbReference>
<accession>A0ABV4N8U5</accession>
<dbReference type="SUPFAM" id="SSF54593">
    <property type="entry name" value="Glyoxalase/Bleomycin resistance protein/Dihydroxybiphenyl dioxygenase"/>
    <property type="match status" value="1"/>
</dbReference>
<dbReference type="PANTHER" id="PTHR33993">
    <property type="entry name" value="GLYOXALASE-RELATED"/>
    <property type="match status" value="1"/>
</dbReference>
<dbReference type="EMBL" id="JBFRUW010000016">
    <property type="protein sequence ID" value="MFA0567820.1"/>
    <property type="molecule type" value="Genomic_DNA"/>
</dbReference>
<dbReference type="RefSeq" id="WP_372265337.1">
    <property type="nucleotide sequence ID" value="NZ_JBFRUW010000016.1"/>
</dbReference>
<dbReference type="InterPro" id="IPR029068">
    <property type="entry name" value="Glyas_Bleomycin-R_OHBP_Dase"/>
</dbReference>
<feature type="domain" description="VOC" evidence="1">
    <location>
        <begin position="7"/>
        <end position="117"/>
    </location>
</feature>
<dbReference type="PANTHER" id="PTHR33993:SF1">
    <property type="entry name" value="GLYOXALASE FAMILY PROTEIN"/>
    <property type="match status" value="1"/>
</dbReference>
<sequence>MEFEHGSINYIEFAARNINQSKTFFETVFDWKFEDYGDEYSAFTAKGLMGGFYKADLECVQGLGGALMVFYSANLESTEQAVLKAGGVINREIFPFPGGRRFHFKEPSGNEMAVWSDK</sequence>
<protein>
    <submittedName>
        <fullName evidence="2">VOC family protein</fullName>
    </submittedName>
</protein>
<dbReference type="Pfam" id="PF00903">
    <property type="entry name" value="Glyoxalase"/>
    <property type="match status" value="1"/>
</dbReference>
<name>A0ABV4N8U5_9VIBR</name>
<dbReference type="InterPro" id="IPR004360">
    <property type="entry name" value="Glyas_Fos-R_dOase_dom"/>
</dbReference>